<dbReference type="InterPro" id="IPR027417">
    <property type="entry name" value="P-loop_NTPase"/>
</dbReference>
<evidence type="ECO:0000313" key="2">
    <source>
        <dbReference type="Proteomes" id="UP000294850"/>
    </source>
</evidence>
<organism evidence="1 2">
    <name type="scientific">Dyadobacter psychrotolerans</name>
    <dbReference type="NCBI Taxonomy" id="2541721"/>
    <lineage>
        <taxon>Bacteria</taxon>
        <taxon>Pseudomonadati</taxon>
        <taxon>Bacteroidota</taxon>
        <taxon>Cytophagia</taxon>
        <taxon>Cytophagales</taxon>
        <taxon>Spirosomataceae</taxon>
        <taxon>Dyadobacter</taxon>
    </lineage>
</organism>
<protein>
    <recommendedName>
        <fullName evidence="3">AAA family ATPase</fullName>
    </recommendedName>
</protein>
<dbReference type="Gene3D" id="3.40.50.300">
    <property type="entry name" value="P-loop containing nucleotide triphosphate hydrolases"/>
    <property type="match status" value="1"/>
</dbReference>
<gene>
    <name evidence="1" type="ORF">E0F88_12200</name>
</gene>
<keyword evidence="2" id="KW-1185">Reference proteome</keyword>
<dbReference type="EMBL" id="SMFL01000004">
    <property type="protein sequence ID" value="TDE15278.1"/>
    <property type="molecule type" value="Genomic_DNA"/>
</dbReference>
<evidence type="ECO:0008006" key="3">
    <source>
        <dbReference type="Google" id="ProtNLM"/>
    </source>
</evidence>
<dbReference type="SUPFAM" id="SSF52540">
    <property type="entry name" value="P-loop containing nucleoside triphosphate hydrolases"/>
    <property type="match status" value="1"/>
</dbReference>
<name>A0A4V2Z454_9BACT</name>
<dbReference type="Proteomes" id="UP000294850">
    <property type="component" value="Unassembled WGS sequence"/>
</dbReference>
<evidence type="ECO:0000313" key="1">
    <source>
        <dbReference type="EMBL" id="TDE15278.1"/>
    </source>
</evidence>
<dbReference type="RefSeq" id="WP_131958541.1">
    <property type="nucleotide sequence ID" value="NZ_SMFL01000004.1"/>
</dbReference>
<proteinExistence type="predicted"/>
<dbReference type="AlphaFoldDB" id="A0A4V2Z454"/>
<reference evidence="1 2" key="1">
    <citation type="submission" date="2019-03" db="EMBL/GenBank/DDBJ databases">
        <title>Dyadobacter AR-3-6 sp. nov., isolated from arctic soil.</title>
        <authorList>
            <person name="Chaudhary D.K."/>
        </authorList>
    </citation>
    <scope>NUCLEOTIDE SEQUENCE [LARGE SCALE GENOMIC DNA]</scope>
    <source>
        <strain evidence="1 2">AR-3-6</strain>
    </source>
</reference>
<sequence length="366" mass="41643">MSIVASFLQDEQPDQPPEPIKLTVQPTVSQQFRKKGIFDARITLKTQIKELVPVVKINGSNFAVRGDISFVSGAPKAGKTNIINMMLASCFVPANFNPEETLLIESVNAGKNPVIYIDTEQPKPYTMGIVRKVMEIAGLEKEPENLYVFNLREYSVEERIQWLEQCFEEFENEHLYFIDGVTDFVTSVNNEEESNKFINHLMKKSSEKDTSIILAIHENPNGGKYRGHIGSEAERKCGGAISIQKDREKQLHWIQARYLRGTSDFEAIYFQWNHELKRFALADESVKSSFKNERSKSAEERKRDELHAAMKNLFGGFKTLDKSQAQKTLANILSCSIKTCERKVASAIQFGIISYNDENKTITINE</sequence>
<dbReference type="OrthoDB" id="877327at2"/>
<comment type="caution">
    <text evidence="1">The sequence shown here is derived from an EMBL/GenBank/DDBJ whole genome shotgun (WGS) entry which is preliminary data.</text>
</comment>
<accession>A0A4V2Z454</accession>